<feature type="transmembrane region" description="Helical" evidence="2">
    <location>
        <begin position="38"/>
        <end position="58"/>
    </location>
</feature>
<protein>
    <submittedName>
        <fullName evidence="3">Uncharacterized protein</fullName>
    </submittedName>
</protein>
<organism evidence="3 4">
    <name type="scientific">Salisediminibacterium halotolerans</name>
    <dbReference type="NCBI Taxonomy" id="517425"/>
    <lineage>
        <taxon>Bacteria</taxon>
        <taxon>Bacillati</taxon>
        <taxon>Bacillota</taxon>
        <taxon>Bacilli</taxon>
        <taxon>Bacillales</taxon>
        <taxon>Bacillaceae</taxon>
        <taxon>Salisediminibacterium</taxon>
    </lineage>
</organism>
<evidence type="ECO:0000256" key="1">
    <source>
        <dbReference type="SAM" id="MobiDB-lite"/>
    </source>
</evidence>
<dbReference type="RefSeq" id="WP_093072432.1">
    <property type="nucleotide sequence ID" value="NZ_FOGV01000007.1"/>
</dbReference>
<evidence type="ECO:0000256" key="2">
    <source>
        <dbReference type="SAM" id="Phobius"/>
    </source>
</evidence>
<name>A0A1H9SJ95_9BACI</name>
<keyword evidence="4" id="KW-1185">Reference proteome</keyword>
<keyword evidence="2" id="KW-0812">Transmembrane</keyword>
<gene>
    <name evidence="3" type="ORF">SAMN05444126_1071</name>
</gene>
<dbReference type="AlphaFoldDB" id="A0A1H9SJ95"/>
<keyword evidence="2" id="KW-1133">Transmembrane helix</keyword>
<dbReference type="EMBL" id="FOGV01000007">
    <property type="protein sequence ID" value="SER84319.1"/>
    <property type="molecule type" value="Genomic_DNA"/>
</dbReference>
<comment type="caution">
    <text evidence="3">The sequence shown here is derived from an EMBL/GenBank/DDBJ whole genome shotgun (WGS) entry which is preliminary data.</text>
</comment>
<keyword evidence="2" id="KW-0472">Membrane</keyword>
<evidence type="ECO:0000313" key="3">
    <source>
        <dbReference type="EMBL" id="SER84319.1"/>
    </source>
</evidence>
<feature type="region of interest" description="Disordered" evidence="1">
    <location>
        <begin position="214"/>
        <end position="237"/>
    </location>
</feature>
<sequence length="237" mass="27088">MIELLFWIILVMIAGFFIFCYHLLPWKTSGADRTVKSFFIYLFLLLLIAPVSIAFNTYSEDGLSHEAEELPSEDDLEQWTYEGDFETLDEATRTDAFSLAFDAESLQFQPHVDGFADIHLFVEENDDLENEVEIFHVYPLISIEGQDMTHVFPEAEYNVQNGDLIFLAEERASVSLTSYTNDFAVNQFVRDRQPIVEPFNIEPEPMMIHLQVPPDTGVSGGQAAQNHDVRIHRSSAE</sequence>
<dbReference type="Proteomes" id="UP000199318">
    <property type="component" value="Unassembled WGS sequence"/>
</dbReference>
<reference evidence="4" key="1">
    <citation type="submission" date="2016-10" db="EMBL/GenBank/DDBJ databases">
        <authorList>
            <person name="de Groot N.N."/>
        </authorList>
    </citation>
    <scope>NUCLEOTIDE SEQUENCE [LARGE SCALE GENOMIC DNA]</scope>
    <source>
        <strain evidence="4">10nlg</strain>
    </source>
</reference>
<dbReference type="STRING" id="1464123.SAMN05444126_1071"/>
<feature type="transmembrane region" description="Helical" evidence="2">
    <location>
        <begin position="6"/>
        <end position="26"/>
    </location>
</feature>
<feature type="compositionally biased region" description="Basic and acidic residues" evidence="1">
    <location>
        <begin position="227"/>
        <end position="237"/>
    </location>
</feature>
<evidence type="ECO:0000313" key="4">
    <source>
        <dbReference type="Proteomes" id="UP000199318"/>
    </source>
</evidence>
<proteinExistence type="predicted"/>
<accession>A0A1H9SJ95</accession>